<dbReference type="SUPFAM" id="SSF56300">
    <property type="entry name" value="Metallo-dependent phosphatases"/>
    <property type="match status" value="1"/>
</dbReference>
<organism evidence="3 4">
    <name type="scientific">Kineosporia corallincola</name>
    <dbReference type="NCBI Taxonomy" id="2835133"/>
    <lineage>
        <taxon>Bacteria</taxon>
        <taxon>Bacillati</taxon>
        <taxon>Actinomycetota</taxon>
        <taxon>Actinomycetes</taxon>
        <taxon>Kineosporiales</taxon>
        <taxon>Kineosporiaceae</taxon>
        <taxon>Kineosporia</taxon>
    </lineage>
</organism>
<dbReference type="EMBL" id="JAHBAY010000010">
    <property type="protein sequence ID" value="MBT0771980.1"/>
    <property type="molecule type" value="Genomic_DNA"/>
</dbReference>
<feature type="domain" description="Calcineurin-like phosphoesterase" evidence="2">
    <location>
        <begin position="6"/>
        <end position="240"/>
    </location>
</feature>
<dbReference type="Gene3D" id="3.60.21.10">
    <property type="match status" value="1"/>
</dbReference>
<keyword evidence="4" id="KW-1185">Reference proteome</keyword>
<dbReference type="Proteomes" id="UP001197247">
    <property type="component" value="Unassembled WGS sequence"/>
</dbReference>
<dbReference type="PANTHER" id="PTHR36492">
    <property type="match status" value="1"/>
</dbReference>
<dbReference type="CDD" id="cd00838">
    <property type="entry name" value="MPP_superfamily"/>
    <property type="match status" value="2"/>
</dbReference>
<feature type="region of interest" description="Disordered" evidence="1">
    <location>
        <begin position="281"/>
        <end position="309"/>
    </location>
</feature>
<evidence type="ECO:0000256" key="1">
    <source>
        <dbReference type="SAM" id="MobiDB-lite"/>
    </source>
</evidence>
<dbReference type="InterPro" id="IPR004843">
    <property type="entry name" value="Calcineurin-like_PHP"/>
</dbReference>
<dbReference type="Pfam" id="PF00149">
    <property type="entry name" value="Metallophos"/>
    <property type="match status" value="1"/>
</dbReference>
<reference evidence="3 4" key="1">
    <citation type="submission" date="2021-05" db="EMBL/GenBank/DDBJ databases">
        <title>Kineosporia and Streptomyces sp. nov. two new marine actinobacteria isolated from Coral.</title>
        <authorList>
            <person name="Buangrab K."/>
            <person name="Sutthacheep M."/>
            <person name="Yeemin T."/>
            <person name="Harunari E."/>
            <person name="Igarashi Y."/>
            <person name="Kanchanasin P."/>
            <person name="Tanasupawat S."/>
            <person name="Phongsopitanun W."/>
        </authorList>
    </citation>
    <scope>NUCLEOTIDE SEQUENCE [LARGE SCALE GENOMIC DNA]</scope>
    <source>
        <strain evidence="3 4">J2-2</strain>
    </source>
</reference>
<gene>
    <name evidence="3" type="ORF">KIH74_23765</name>
</gene>
<evidence type="ECO:0000313" key="4">
    <source>
        <dbReference type="Proteomes" id="UP001197247"/>
    </source>
</evidence>
<sequence length="309" mass="35225">MPTPAKLLAVSDLHIGYPENRAITESLRPGSDQDWLIVAGDIAEKVADVEWTLRLLAGRFARVIWVPGNHELWTHPNDPETVRGLERYERLVGICRELGVLTPEDEFAVWTGDGGPVTVVPMFLLYDYSFLAPGTSTKQESLKVAYDTGVVCSDERFLDPAPYPDRESWCAARIDYTRGRLEALEPGTRTVLINHWPVERHPNDILRYPQFAQWCGTTASADWHRRYRADVVVYGHLHIPRRTWLDGVRFEEVSVGYPREWRMWGQHEWLRQVLPLPEGVTAPESGTDTSFQRLWPKPEPEPSAASSEA</sequence>
<comment type="caution">
    <text evidence="3">The sequence shown here is derived from an EMBL/GenBank/DDBJ whole genome shotgun (WGS) entry which is preliminary data.</text>
</comment>
<evidence type="ECO:0000259" key="2">
    <source>
        <dbReference type="Pfam" id="PF00149"/>
    </source>
</evidence>
<protein>
    <submittedName>
        <fullName evidence="3">Metallophosphoesterase</fullName>
    </submittedName>
</protein>
<name>A0ABS5TLK0_9ACTN</name>
<evidence type="ECO:0000313" key="3">
    <source>
        <dbReference type="EMBL" id="MBT0771980.1"/>
    </source>
</evidence>
<proteinExistence type="predicted"/>
<dbReference type="InterPro" id="IPR029052">
    <property type="entry name" value="Metallo-depent_PP-like"/>
</dbReference>
<accession>A0ABS5TLK0</accession>
<dbReference type="InterPro" id="IPR052963">
    <property type="entry name" value="Pantetheine_PDE"/>
</dbReference>
<dbReference type="PANTHER" id="PTHR36492:SF2">
    <property type="entry name" value="[ACYL-CARRIER-PROTEIN] PHOSPHODIESTERASE PPTH"/>
    <property type="match status" value="1"/>
</dbReference>
<dbReference type="RefSeq" id="WP_214158339.1">
    <property type="nucleotide sequence ID" value="NZ_JAHBAY010000010.1"/>
</dbReference>